<dbReference type="InterPro" id="IPR036770">
    <property type="entry name" value="Ankyrin_rpt-contain_sf"/>
</dbReference>
<evidence type="ECO:0000313" key="7">
    <source>
        <dbReference type="Proteomes" id="UP000008177"/>
    </source>
</evidence>
<feature type="compositionally biased region" description="Polar residues" evidence="5">
    <location>
        <begin position="204"/>
        <end position="218"/>
    </location>
</feature>
<feature type="coiled-coil region" evidence="4">
    <location>
        <begin position="81"/>
        <end position="137"/>
    </location>
</feature>
<dbReference type="PANTHER" id="PTHR24126">
    <property type="entry name" value="ANKYRIN REPEAT, PH AND SEC7 DOMAIN CONTAINING PROTEIN SECG-RELATED"/>
    <property type="match status" value="1"/>
</dbReference>
<dbReference type="SUPFAM" id="SSF48403">
    <property type="entry name" value="Ankyrin repeat"/>
    <property type="match status" value="1"/>
</dbReference>
<sequence length="629" mass="71363">MAEVLGTVASGIGVAQLASNLVSSIIKLKGYWDQIQDAPDDIGFLVREIDTYHLILRSILESQAKTTSSGRPSDTFLEHSLKLCEDSSNELNELVKALEKEMKSSNKWRSKLGATKVVLKNDQLKRLKKRMKNASKVMNLAITWQTNATLQQQFPVFELKIQASLDQFLINHQKLIPAPPLSNPTTQTSSMDALVPLNNDTIITQPQNFKSDSNSTPRSVPKDDTSTQISSPVYSLNWSVYLLGSVDVRKTQQKRKRNRFEETEAKYKPPAWLSNRAWQCMYTKDLSTLRWNINIQTYRTLDQKSDFYKALVAGDVVGVQEMLAKRTAFVNDQFVRPPRISMGNAGTPLHIAASNNHLGLCKLLLAKGADISSEEAASGDTPLAAFISVAWSNYTNHSRRVDPTHALDILRTLVEAGADSELIDQTDMLVISAGGPEEIFHYIQQHTFMSSGEMGFIDKAKVALHRDGFVVKEFFFRVCLEYWQDEFKDKRLDLVKKMTSAGMSIHTLNEYGETILQSQFAPFEDHDERIPNDLKVWLEFLTDLGIDLNAYGEIESSIYKKRRMGHIFDLYTLWKVENILGFKYGPRIEDWKFWAIEWTDKYVGIFWELIENPLQADLANLSVPGGWVD</sequence>
<dbReference type="Gene3D" id="1.25.40.20">
    <property type="entry name" value="Ankyrin repeat-containing domain"/>
    <property type="match status" value="1"/>
</dbReference>
<evidence type="ECO:0000256" key="3">
    <source>
        <dbReference type="PROSITE-ProRule" id="PRU00023"/>
    </source>
</evidence>
<dbReference type="InParanoid" id="G2Y3P5"/>
<evidence type="ECO:0000313" key="6">
    <source>
        <dbReference type="EMBL" id="CCD47285.1"/>
    </source>
</evidence>
<dbReference type="EMBL" id="FQ790286">
    <property type="protein sequence ID" value="CCD47285.1"/>
    <property type="molecule type" value="Genomic_DNA"/>
</dbReference>
<dbReference type="PROSITE" id="PS50297">
    <property type="entry name" value="ANK_REP_REGION"/>
    <property type="match status" value="1"/>
</dbReference>
<dbReference type="SMART" id="SM00248">
    <property type="entry name" value="ANK"/>
    <property type="match status" value="2"/>
</dbReference>
<keyword evidence="4" id="KW-0175">Coiled coil</keyword>
<dbReference type="OrthoDB" id="3200163at2759"/>
<dbReference type="Proteomes" id="UP000008177">
    <property type="component" value="Unplaced contigs"/>
</dbReference>
<protein>
    <submittedName>
        <fullName evidence="6">Uncharacterized protein</fullName>
    </submittedName>
</protein>
<feature type="repeat" description="ANK" evidence="3">
    <location>
        <begin position="344"/>
        <end position="376"/>
    </location>
</feature>
<dbReference type="InterPro" id="IPR002110">
    <property type="entry name" value="Ankyrin_rpt"/>
</dbReference>
<keyword evidence="2 3" id="KW-0040">ANK repeat</keyword>
<dbReference type="PANTHER" id="PTHR24126:SF14">
    <property type="entry name" value="ANK_REP_REGION DOMAIN-CONTAINING PROTEIN"/>
    <property type="match status" value="1"/>
</dbReference>
<evidence type="ECO:0000256" key="1">
    <source>
        <dbReference type="ARBA" id="ARBA00022737"/>
    </source>
</evidence>
<organism evidence="6 7">
    <name type="scientific">Botryotinia fuckeliana (strain T4)</name>
    <name type="common">Noble rot fungus</name>
    <name type="synonym">Botrytis cinerea</name>
    <dbReference type="NCBI Taxonomy" id="999810"/>
    <lineage>
        <taxon>Eukaryota</taxon>
        <taxon>Fungi</taxon>
        <taxon>Dikarya</taxon>
        <taxon>Ascomycota</taxon>
        <taxon>Pezizomycotina</taxon>
        <taxon>Leotiomycetes</taxon>
        <taxon>Helotiales</taxon>
        <taxon>Sclerotiniaceae</taxon>
        <taxon>Botrytis</taxon>
    </lineage>
</organism>
<dbReference type="HOGENOM" id="CLU_025581_1_0_1"/>
<keyword evidence="1" id="KW-0677">Repeat</keyword>
<evidence type="ECO:0000256" key="5">
    <source>
        <dbReference type="SAM" id="MobiDB-lite"/>
    </source>
</evidence>
<name>G2Y3P5_BOTF4</name>
<proteinExistence type="predicted"/>
<dbReference type="AlphaFoldDB" id="G2Y3P5"/>
<dbReference type="Pfam" id="PF00023">
    <property type="entry name" value="Ank"/>
    <property type="match status" value="1"/>
</dbReference>
<dbReference type="PROSITE" id="PS50088">
    <property type="entry name" value="ANK_REPEAT"/>
    <property type="match status" value="1"/>
</dbReference>
<gene>
    <name evidence="6" type="ORF">BofuT4_P004440.1</name>
</gene>
<accession>G2Y3P5</accession>
<dbReference type="eggNOG" id="ENOG502SK1J">
    <property type="taxonomic scope" value="Eukaryota"/>
</dbReference>
<evidence type="ECO:0000256" key="4">
    <source>
        <dbReference type="SAM" id="Coils"/>
    </source>
</evidence>
<reference evidence="7" key="1">
    <citation type="journal article" date="2011" name="PLoS Genet.">
        <title>Genomic analysis of the necrotrophic fungal pathogens Sclerotinia sclerotiorum and Botrytis cinerea.</title>
        <authorList>
            <person name="Amselem J."/>
            <person name="Cuomo C.A."/>
            <person name="van Kan J.A."/>
            <person name="Viaud M."/>
            <person name="Benito E.P."/>
            <person name="Couloux A."/>
            <person name="Coutinho P.M."/>
            <person name="de Vries R.P."/>
            <person name="Dyer P.S."/>
            <person name="Fillinger S."/>
            <person name="Fournier E."/>
            <person name="Gout L."/>
            <person name="Hahn M."/>
            <person name="Kohn L."/>
            <person name="Lapalu N."/>
            <person name="Plummer K.M."/>
            <person name="Pradier J.M."/>
            <person name="Quevillon E."/>
            <person name="Sharon A."/>
            <person name="Simon A."/>
            <person name="ten Have A."/>
            <person name="Tudzynski B."/>
            <person name="Tudzynski P."/>
            <person name="Wincker P."/>
            <person name="Andrew M."/>
            <person name="Anthouard V."/>
            <person name="Beever R.E."/>
            <person name="Beffa R."/>
            <person name="Benoit I."/>
            <person name="Bouzid O."/>
            <person name="Brault B."/>
            <person name="Chen Z."/>
            <person name="Choquer M."/>
            <person name="Collemare J."/>
            <person name="Cotton P."/>
            <person name="Danchin E.G."/>
            <person name="Da Silva C."/>
            <person name="Gautier A."/>
            <person name="Giraud C."/>
            <person name="Giraud T."/>
            <person name="Gonzalez C."/>
            <person name="Grossetete S."/>
            <person name="Guldener U."/>
            <person name="Henrissat B."/>
            <person name="Howlett B.J."/>
            <person name="Kodira C."/>
            <person name="Kretschmer M."/>
            <person name="Lappartient A."/>
            <person name="Leroch M."/>
            <person name="Levis C."/>
            <person name="Mauceli E."/>
            <person name="Neuveglise C."/>
            <person name="Oeser B."/>
            <person name="Pearson M."/>
            <person name="Poulain J."/>
            <person name="Poussereau N."/>
            <person name="Quesneville H."/>
            <person name="Rascle C."/>
            <person name="Schumacher J."/>
            <person name="Segurens B."/>
            <person name="Sexton A."/>
            <person name="Silva E."/>
            <person name="Sirven C."/>
            <person name="Soanes D.M."/>
            <person name="Talbot N.J."/>
            <person name="Templeton M."/>
            <person name="Yandava C."/>
            <person name="Yarden O."/>
            <person name="Zeng Q."/>
            <person name="Rollins J.A."/>
            <person name="Lebrun M.H."/>
            <person name="Dickman M."/>
        </authorList>
    </citation>
    <scope>NUCLEOTIDE SEQUENCE [LARGE SCALE GENOMIC DNA]</scope>
    <source>
        <strain evidence="7">T4</strain>
    </source>
</reference>
<evidence type="ECO:0000256" key="2">
    <source>
        <dbReference type="ARBA" id="ARBA00023043"/>
    </source>
</evidence>
<feature type="region of interest" description="Disordered" evidence="5">
    <location>
        <begin position="204"/>
        <end position="228"/>
    </location>
</feature>